<feature type="domain" description="NusB/RsmB/TIM44" evidence="7">
    <location>
        <begin position="9"/>
        <end position="143"/>
    </location>
</feature>
<dbReference type="HAMAP" id="MF_00073">
    <property type="entry name" value="NusB"/>
    <property type="match status" value="1"/>
</dbReference>
<dbReference type="Pfam" id="PF01029">
    <property type="entry name" value="NusB"/>
    <property type="match status" value="1"/>
</dbReference>
<dbReference type="HOGENOM" id="CLU_087843_4_0_5"/>
<comment type="function">
    <text evidence="6">Involved in transcription antitermination. Required for transcription of ribosomal RNA (rRNA) genes. Binds specifically to the boxA antiterminator sequence of the ribosomal RNA (rrn) operons.</text>
</comment>
<keyword evidence="5 6" id="KW-0804">Transcription</keyword>
<reference evidence="8 9" key="1">
    <citation type="journal article" date="2010" name="J. Bacteriol.">
        <title>Complete genome sequence of the aerobic facultative methanotroph Methylocella silvestris BL2.</title>
        <authorList>
            <person name="Chen Y."/>
            <person name="Crombie A."/>
            <person name="Rahman M.T."/>
            <person name="Dedysh S.N."/>
            <person name="Liesack W."/>
            <person name="Stott M.B."/>
            <person name="Alam M."/>
            <person name="Theisen A.R."/>
            <person name="Murrell J.C."/>
            <person name="Dunfield P.F."/>
        </authorList>
    </citation>
    <scope>NUCLEOTIDE SEQUENCE [LARGE SCALE GENOMIC DNA]</scope>
    <source>
        <strain evidence="9">DSM 15510 / CIP 108128 / LMG 27833 / NCIMB 13906 / BL2</strain>
    </source>
</reference>
<organism evidence="8 9">
    <name type="scientific">Methylocella silvestris (strain DSM 15510 / CIP 108128 / LMG 27833 / NCIMB 13906 / BL2)</name>
    <dbReference type="NCBI Taxonomy" id="395965"/>
    <lineage>
        <taxon>Bacteria</taxon>
        <taxon>Pseudomonadati</taxon>
        <taxon>Pseudomonadota</taxon>
        <taxon>Alphaproteobacteria</taxon>
        <taxon>Hyphomicrobiales</taxon>
        <taxon>Beijerinckiaceae</taxon>
        <taxon>Methylocella</taxon>
    </lineage>
</organism>
<dbReference type="PANTHER" id="PTHR11078">
    <property type="entry name" value="N UTILIZATION SUBSTANCE PROTEIN B-RELATED"/>
    <property type="match status" value="1"/>
</dbReference>
<dbReference type="KEGG" id="msl:Msil_0659"/>
<evidence type="ECO:0000256" key="4">
    <source>
        <dbReference type="ARBA" id="ARBA00023015"/>
    </source>
</evidence>
<dbReference type="InterPro" id="IPR011605">
    <property type="entry name" value="NusB_fam"/>
</dbReference>
<dbReference type="AlphaFoldDB" id="B8ENB8"/>
<dbReference type="RefSeq" id="WP_012589701.1">
    <property type="nucleotide sequence ID" value="NC_011666.1"/>
</dbReference>
<dbReference type="PANTHER" id="PTHR11078:SF3">
    <property type="entry name" value="ANTITERMINATION NUSB DOMAIN-CONTAINING PROTEIN"/>
    <property type="match status" value="1"/>
</dbReference>
<evidence type="ECO:0000256" key="3">
    <source>
        <dbReference type="ARBA" id="ARBA00022884"/>
    </source>
</evidence>
<dbReference type="GO" id="GO:0031564">
    <property type="term" value="P:transcription antitermination"/>
    <property type="evidence" value="ECO:0007669"/>
    <property type="project" value="UniProtKB-KW"/>
</dbReference>
<sequence>MSNADGRSAARLAAVQALYQMDVTDKGLKETCAEFESFWLGGEVEGQLYKPAELAFFKDILSGVLADQGPIDRAIDQTLVEGWPLVRIDSVLRAILRAGAYELKKRTDVPARVAIKEYVDVAGAFFEREESGMVNAVLDHLARRFRAEEFERPR</sequence>
<proteinExistence type="inferred from homology"/>
<evidence type="ECO:0000313" key="9">
    <source>
        <dbReference type="Proteomes" id="UP000002257"/>
    </source>
</evidence>
<comment type="similarity">
    <text evidence="1 6">Belongs to the NusB family.</text>
</comment>
<evidence type="ECO:0000313" key="8">
    <source>
        <dbReference type="EMBL" id="ACK49631.1"/>
    </source>
</evidence>
<dbReference type="OrthoDB" id="9797817at2"/>
<dbReference type="STRING" id="395965.Msil_0659"/>
<dbReference type="Gene3D" id="1.10.940.10">
    <property type="entry name" value="NusB-like"/>
    <property type="match status" value="1"/>
</dbReference>
<dbReference type="GO" id="GO:0003723">
    <property type="term" value="F:RNA binding"/>
    <property type="evidence" value="ECO:0007669"/>
    <property type="project" value="UniProtKB-UniRule"/>
</dbReference>
<keyword evidence="9" id="KW-1185">Reference proteome</keyword>
<evidence type="ECO:0000256" key="1">
    <source>
        <dbReference type="ARBA" id="ARBA00005952"/>
    </source>
</evidence>
<dbReference type="Proteomes" id="UP000002257">
    <property type="component" value="Chromosome"/>
</dbReference>
<dbReference type="InterPro" id="IPR006027">
    <property type="entry name" value="NusB_RsmB_TIM44"/>
</dbReference>
<accession>B8ENB8</accession>
<dbReference type="InterPro" id="IPR035926">
    <property type="entry name" value="NusB-like_sf"/>
</dbReference>
<dbReference type="NCBIfam" id="TIGR01951">
    <property type="entry name" value="nusB"/>
    <property type="match status" value="1"/>
</dbReference>
<dbReference type="GO" id="GO:0006353">
    <property type="term" value="P:DNA-templated transcription termination"/>
    <property type="evidence" value="ECO:0007669"/>
    <property type="project" value="UniProtKB-UniRule"/>
</dbReference>
<protein>
    <recommendedName>
        <fullName evidence="6">Transcription antitermination protein NusB</fullName>
    </recommendedName>
    <alternativeName>
        <fullName evidence="6">Antitermination factor NusB</fullName>
    </alternativeName>
</protein>
<gene>
    <name evidence="6" type="primary">nusB</name>
    <name evidence="8" type="ordered locus">Msil_0659</name>
</gene>
<evidence type="ECO:0000256" key="2">
    <source>
        <dbReference type="ARBA" id="ARBA00022814"/>
    </source>
</evidence>
<keyword evidence="3 6" id="KW-0694">RNA-binding</keyword>
<dbReference type="EMBL" id="CP001280">
    <property type="protein sequence ID" value="ACK49631.1"/>
    <property type="molecule type" value="Genomic_DNA"/>
</dbReference>
<dbReference type="GO" id="GO:0005829">
    <property type="term" value="C:cytosol"/>
    <property type="evidence" value="ECO:0007669"/>
    <property type="project" value="TreeGrafter"/>
</dbReference>
<name>B8ENB8_METSB</name>
<dbReference type="eggNOG" id="COG0781">
    <property type="taxonomic scope" value="Bacteria"/>
</dbReference>
<keyword evidence="4 6" id="KW-0805">Transcription regulation</keyword>
<dbReference type="SUPFAM" id="SSF48013">
    <property type="entry name" value="NusB-like"/>
    <property type="match status" value="1"/>
</dbReference>
<evidence type="ECO:0000256" key="5">
    <source>
        <dbReference type="ARBA" id="ARBA00023163"/>
    </source>
</evidence>
<evidence type="ECO:0000259" key="7">
    <source>
        <dbReference type="Pfam" id="PF01029"/>
    </source>
</evidence>
<keyword evidence="2 6" id="KW-0889">Transcription antitermination</keyword>
<evidence type="ECO:0000256" key="6">
    <source>
        <dbReference type="HAMAP-Rule" id="MF_00073"/>
    </source>
</evidence>